<organism evidence="2 3">
    <name type="scientific">Viridothelium virens</name>
    <name type="common">Speckled blister lichen</name>
    <name type="synonym">Trypethelium virens</name>
    <dbReference type="NCBI Taxonomy" id="1048519"/>
    <lineage>
        <taxon>Eukaryota</taxon>
        <taxon>Fungi</taxon>
        <taxon>Dikarya</taxon>
        <taxon>Ascomycota</taxon>
        <taxon>Pezizomycotina</taxon>
        <taxon>Dothideomycetes</taxon>
        <taxon>Dothideomycetes incertae sedis</taxon>
        <taxon>Trypetheliales</taxon>
        <taxon>Trypetheliaceae</taxon>
        <taxon>Viridothelium</taxon>
    </lineage>
</organism>
<dbReference type="EMBL" id="ML991881">
    <property type="protein sequence ID" value="KAF2228964.1"/>
    <property type="molecule type" value="Genomic_DNA"/>
</dbReference>
<feature type="region of interest" description="Disordered" evidence="1">
    <location>
        <begin position="72"/>
        <end position="116"/>
    </location>
</feature>
<name>A0A6A6GT69_VIRVR</name>
<feature type="compositionally biased region" description="Polar residues" evidence="1">
    <location>
        <begin position="72"/>
        <end position="103"/>
    </location>
</feature>
<dbReference type="Proteomes" id="UP000800092">
    <property type="component" value="Unassembled WGS sequence"/>
</dbReference>
<accession>A0A6A6GT69</accession>
<reference evidence="2" key="1">
    <citation type="journal article" date="2020" name="Stud. Mycol.">
        <title>101 Dothideomycetes genomes: a test case for predicting lifestyles and emergence of pathogens.</title>
        <authorList>
            <person name="Haridas S."/>
            <person name="Albert R."/>
            <person name="Binder M."/>
            <person name="Bloem J."/>
            <person name="Labutti K."/>
            <person name="Salamov A."/>
            <person name="Andreopoulos B."/>
            <person name="Baker S."/>
            <person name="Barry K."/>
            <person name="Bills G."/>
            <person name="Bluhm B."/>
            <person name="Cannon C."/>
            <person name="Castanera R."/>
            <person name="Culley D."/>
            <person name="Daum C."/>
            <person name="Ezra D."/>
            <person name="Gonzalez J."/>
            <person name="Henrissat B."/>
            <person name="Kuo A."/>
            <person name="Liang C."/>
            <person name="Lipzen A."/>
            <person name="Lutzoni F."/>
            <person name="Magnuson J."/>
            <person name="Mondo S."/>
            <person name="Nolan M."/>
            <person name="Ohm R."/>
            <person name="Pangilinan J."/>
            <person name="Park H.-J."/>
            <person name="Ramirez L."/>
            <person name="Alfaro M."/>
            <person name="Sun H."/>
            <person name="Tritt A."/>
            <person name="Yoshinaga Y."/>
            <person name="Zwiers L.-H."/>
            <person name="Turgeon B."/>
            <person name="Goodwin S."/>
            <person name="Spatafora J."/>
            <person name="Crous P."/>
            <person name="Grigoriev I."/>
        </authorList>
    </citation>
    <scope>NUCLEOTIDE SEQUENCE</scope>
    <source>
        <strain evidence="2">Tuck. ex Michener</strain>
    </source>
</reference>
<proteinExistence type="predicted"/>
<sequence>MGIVEGTKASDGESSFAVDVEQWSLLSAFGSEAPSLTTDGSVCQSATSTNYSVDMAFWNDAFTIPPAAKTRNIVTTPQSRATLGGSSSTDPNTTSSQSQTENQPDPGPEIETETQTQANTRVERLAGGSGLTQWTEQKPCSCIQRIVLLINELETGINNMDDHDYNQAGGDGLLHNRRGLDSALGLHKETLHYGQSMRQCRQCSYRTETGLLLLLLVNRLVVLCANMVSTYLNASQSPVLSHELSITVGDYEVDSDVERGAVMREIVAFQLRALHSFIISLPDARHPPAADQIGAKNKVESLLQRLHMRSVAFPSP</sequence>
<protein>
    <recommendedName>
        <fullName evidence="4">Aflatoxin regulatory protein domain-containing protein</fullName>
    </recommendedName>
</protein>
<keyword evidence="3" id="KW-1185">Reference proteome</keyword>
<evidence type="ECO:0000313" key="3">
    <source>
        <dbReference type="Proteomes" id="UP000800092"/>
    </source>
</evidence>
<evidence type="ECO:0008006" key="4">
    <source>
        <dbReference type="Google" id="ProtNLM"/>
    </source>
</evidence>
<evidence type="ECO:0000313" key="2">
    <source>
        <dbReference type="EMBL" id="KAF2228964.1"/>
    </source>
</evidence>
<evidence type="ECO:0000256" key="1">
    <source>
        <dbReference type="SAM" id="MobiDB-lite"/>
    </source>
</evidence>
<gene>
    <name evidence="2" type="ORF">EV356DRAFT_537619</name>
</gene>
<dbReference type="OrthoDB" id="2740448at2759"/>
<dbReference type="AlphaFoldDB" id="A0A6A6GT69"/>